<dbReference type="EMBL" id="JACEFO010001742">
    <property type="protein sequence ID" value="KAF8712602.1"/>
    <property type="molecule type" value="Genomic_DNA"/>
</dbReference>
<feature type="domain" description="Disease resistance R13L4/SHOC-2-like LRR" evidence="2">
    <location>
        <begin position="53"/>
        <end position="335"/>
    </location>
</feature>
<dbReference type="Gene3D" id="3.80.10.10">
    <property type="entry name" value="Ribonuclease Inhibitor"/>
    <property type="match status" value="1"/>
</dbReference>
<dbReference type="InterPro" id="IPR032675">
    <property type="entry name" value="LRR_dom_sf"/>
</dbReference>
<reference evidence="3" key="1">
    <citation type="submission" date="2020-07" db="EMBL/GenBank/DDBJ databases">
        <title>Genome sequence and genetic diversity analysis of an under-domesticated orphan crop, white fonio (Digitaria exilis).</title>
        <authorList>
            <person name="Bennetzen J.L."/>
            <person name="Chen S."/>
            <person name="Ma X."/>
            <person name="Wang X."/>
            <person name="Yssel A.E.J."/>
            <person name="Chaluvadi S.R."/>
            <person name="Johnson M."/>
            <person name="Gangashetty P."/>
            <person name="Hamidou F."/>
            <person name="Sanogo M.D."/>
            <person name="Zwaenepoel A."/>
            <person name="Wallace J."/>
            <person name="Van De Peer Y."/>
            <person name="Van Deynze A."/>
        </authorList>
    </citation>
    <scope>NUCLEOTIDE SEQUENCE</scope>
    <source>
        <tissue evidence="3">Leaves</tissue>
    </source>
</reference>
<dbReference type="InterPro" id="IPR055414">
    <property type="entry name" value="LRR_R13L4/SHOC2-like"/>
</dbReference>
<comment type="caution">
    <text evidence="3">The sequence shown here is derived from an EMBL/GenBank/DDBJ whole genome shotgun (WGS) entry which is preliminary data.</text>
</comment>
<protein>
    <recommendedName>
        <fullName evidence="2">Disease resistance R13L4/SHOC-2-like LRR domain-containing protein</fullName>
    </recommendedName>
</protein>
<organism evidence="3 4">
    <name type="scientific">Digitaria exilis</name>
    <dbReference type="NCBI Taxonomy" id="1010633"/>
    <lineage>
        <taxon>Eukaryota</taxon>
        <taxon>Viridiplantae</taxon>
        <taxon>Streptophyta</taxon>
        <taxon>Embryophyta</taxon>
        <taxon>Tracheophyta</taxon>
        <taxon>Spermatophyta</taxon>
        <taxon>Magnoliopsida</taxon>
        <taxon>Liliopsida</taxon>
        <taxon>Poales</taxon>
        <taxon>Poaceae</taxon>
        <taxon>PACMAD clade</taxon>
        <taxon>Panicoideae</taxon>
        <taxon>Panicodae</taxon>
        <taxon>Paniceae</taxon>
        <taxon>Anthephorinae</taxon>
        <taxon>Digitaria</taxon>
    </lineage>
</organism>
<dbReference type="Pfam" id="PF23598">
    <property type="entry name" value="LRR_14"/>
    <property type="match status" value="1"/>
</dbReference>
<sequence length="335" mass="36766">MRCKEDNFLSLVNDPQAVVELQDKVIRRFSVIGLQGTEDDIAAATTDVNLARIRSLSTMRYSLWKPLLVESRFVRVLSLYVSSRHEVAIDLTVINHLPLLRYLKVSGDGKKIMLPCQIRGLRVLETLDFSDILSHSSISLEVVDVPRLSHLAVPMGCTRLPDSIGEVKSLRTLSGFTVPMDSLESIIGLGRLTALSGLHLCFTRAMQRAEEATWMTALSTSLDKLCGLKKLRMDPSDIFQSVALCADDALGSLSPAFRNLEVLDVGYGCTLSRVPRWIGCLRGLCELQLGAKQLLQEDVAIMGTRLPSLVYLSLRIPGIPTGRITVGGSTGFPSL</sequence>
<dbReference type="PANTHER" id="PTHR47186">
    <property type="entry name" value="LEUCINE-RICH REPEAT-CONTAINING PROTEIN 57"/>
    <property type="match status" value="1"/>
</dbReference>
<evidence type="ECO:0000259" key="2">
    <source>
        <dbReference type="Pfam" id="PF23598"/>
    </source>
</evidence>
<dbReference type="Proteomes" id="UP000636709">
    <property type="component" value="Unassembled WGS sequence"/>
</dbReference>
<name>A0A835EVF9_9POAL</name>
<dbReference type="OrthoDB" id="678657at2759"/>
<keyword evidence="4" id="KW-1185">Reference proteome</keyword>
<evidence type="ECO:0000256" key="1">
    <source>
        <dbReference type="ARBA" id="ARBA00022737"/>
    </source>
</evidence>
<evidence type="ECO:0000313" key="3">
    <source>
        <dbReference type="EMBL" id="KAF8712602.1"/>
    </source>
</evidence>
<keyword evidence="1" id="KW-0677">Repeat</keyword>
<proteinExistence type="predicted"/>
<dbReference type="PANTHER" id="PTHR47186:SF3">
    <property type="entry name" value="OS09G0267800 PROTEIN"/>
    <property type="match status" value="1"/>
</dbReference>
<dbReference type="AlphaFoldDB" id="A0A835EVF9"/>
<accession>A0A835EVF9</accession>
<evidence type="ECO:0000313" key="4">
    <source>
        <dbReference type="Proteomes" id="UP000636709"/>
    </source>
</evidence>
<gene>
    <name evidence="3" type="ORF">HU200_028358</name>
</gene>
<dbReference type="SUPFAM" id="SSF52047">
    <property type="entry name" value="RNI-like"/>
    <property type="match status" value="1"/>
</dbReference>